<evidence type="ECO:0000313" key="2">
    <source>
        <dbReference type="Proteomes" id="UP000034753"/>
    </source>
</evidence>
<sequence length="91" mass="10581">MPIRLTESREITQIDNLSHEEFLTLEVFLSKIIVVMHMSLPKAKKKKLIKEKEFVKIAQKVKKSLEQEAKYLLEGRVKNGNSVSHAIYFLP</sequence>
<protein>
    <submittedName>
        <fullName evidence="1">Uncharacterized protein</fullName>
    </submittedName>
</protein>
<name>A0A0G0WHH5_9BACT</name>
<comment type="caution">
    <text evidence="1">The sequence shown here is derived from an EMBL/GenBank/DDBJ whole genome shotgun (WGS) entry which is preliminary data.</text>
</comment>
<reference evidence="1 2" key="1">
    <citation type="journal article" date="2015" name="Nature">
        <title>rRNA introns, odd ribosomes, and small enigmatic genomes across a large radiation of phyla.</title>
        <authorList>
            <person name="Brown C.T."/>
            <person name="Hug L.A."/>
            <person name="Thomas B.C."/>
            <person name="Sharon I."/>
            <person name="Castelle C.J."/>
            <person name="Singh A."/>
            <person name="Wilkins M.J."/>
            <person name="Williams K.H."/>
            <person name="Banfield J.F."/>
        </authorList>
    </citation>
    <scope>NUCLEOTIDE SEQUENCE [LARGE SCALE GENOMIC DNA]</scope>
</reference>
<dbReference type="Proteomes" id="UP000034753">
    <property type="component" value="Unassembled WGS sequence"/>
</dbReference>
<accession>A0A0G0WHH5</accession>
<dbReference type="EMBL" id="LCBN01000054">
    <property type="protein sequence ID" value="KKS12399.1"/>
    <property type="molecule type" value="Genomic_DNA"/>
</dbReference>
<organism evidence="1 2">
    <name type="scientific">Candidatus Daviesbacteria bacterium GW2011_GWB1_41_5</name>
    <dbReference type="NCBI Taxonomy" id="1618429"/>
    <lineage>
        <taxon>Bacteria</taxon>
        <taxon>Candidatus Daviesiibacteriota</taxon>
    </lineage>
</organism>
<evidence type="ECO:0000313" key="1">
    <source>
        <dbReference type="EMBL" id="KKS12399.1"/>
    </source>
</evidence>
<gene>
    <name evidence="1" type="ORF">UU67_C0054G0009</name>
</gene>
<dbReference type="AlphaFoldDB" id="A0A0G0WHH5"/>
<proteinExistence type="predicted"/>